<keyword evidence="3" id="KW-1185">Reference proteome</keyword>
<dbReference type="AlphaFoldDB" id="A0AAV2G572"/>
<feature type="compositionally biased region" description="Basic and acidic residues" evidence="1">
    <location>
        <begin position="80"/>
        <end position="90"/>
    </location>
</feature>
<evidence type="ECO:0000313" key="3">
    <source>
        <dbReference type="Proteomes" id="UP001497516"/>
    </source>
</evidence>
<accession>A0AAV2G572</accession>
<evidence type="ECO:0000256" key="1">
    <source>
        <dbReference type="SAM" id="MobiDB-lite"/>
    </source>
</evidence>
<reference evidence="2 3" key="1">
    <citation type="submission" date="2024-04" db="EMBL/GenBank/DDBJ databases">
        <authorList>
            <person name="Fracassetti M."/>
        </authorList>
    </citation>
    <scope>NUCLEOTIDE SEQUENCE [LARGE SCALE GENOMIC DNA]</scope>
</reference>
<proteinExistence type="predicted"/>
<dbReference type="Proteomes" id="UP001497516">
    <property type="component" value="Chromosome 8"/>
</dbReference>
<name>A0AAV2G572_9ROSI</name>
<gene>
    <name evidence="2" type="ORF">LTRI10_LOCUS45594</name>
</gene>
<dbReference type="EMBL" id="OZ034821">
    <property type="protein sequence ID" value="CAL1405828.1"/>
    <property type="molecule type" value="Genomic_DNA"/>
</dbReference>
<evidence type="ECO:0000313" key="2">
    <source>
        <dbReference type="EMBL" id="CAL1405828.1"/>
    </source>
</evidence>
<organism evidence="2 3">
    <name type="scientific">Linum trigynum</name>
    <dbReference type="NCBI Taxonomy" id="586398"/>
    <lineage>
        <taxon>Eukaryota</taxon>
        <taxon>Viridiplantae</taxon>
        <taxon>Streptophyta</taxon>
        <taxon>Embryophyta</taxon>
        <taxon>Tracheophyta</taxon>
        <taxon>Spermatophyta</taxon>
        <taxon>Magnoliopsida</taxon>
        <taxon>eudicotyledons</taxon>
        <taxon>Gunneridae</taxon>
        <taxon>Pentapetalae</taxon>
        <taxon>rosids</taxon>
        <taxon>fabids</taxon>
        <taxon>Malpighiales</taxon>
        <taxon>Linaceae</taxon>
        <taxon>Linum</taxon>
    </lineage>
</organism>
<feature type="region of interest" description="Disordered" evidence="1">
    <location>
        <begin position="63"/>
        <end position="90"/>
    </location>
</feature>
<protein>
    <submittedName>
        <fullName evidence="2">Uncharacterized protein</fullName>
    </submittedName>
</protein>
<sequence length="90" mass="10157">MFILILPPPNPFLLQSSKQVKIEILSKSLPYIHRFGGTIITVKYGNTIRKELKLKVLVVEKPATESPTPVLEQEVDEKADESKEGRSLLQ</sequence>